<accession>A0A9D6V3Y6</accession>
<dbReference type="InterPro" id="IPR058647">
    <property type="entry name" value="BSH_CzcB-like"/>
</dbReference>
<feature type="compositionally biased region" description="Basic and acidic residues" evidence="3">
    <location>
        <begin position="489"/>
        <end position="504"/>
    </location>
</feature>
<evidence type="ECO:0000256" key="4">
    <source>
        <dbReference type="SAM" id="Phobius"/>
    </source>
</evidence>
<organism evidence="8 9">
    <name type="scientific">Desulfomonile tiedjei</name>
    <dbReference type="NCBI Taxonomy" id="2358"/>
    <lineage>
        <taxon>Bacteria</taxon>
        <taxon>Pseudomonadati</taxon>
        <taxon>Thermodesulfobacteriota</taxon>
        <taxon>Desulfomonilia</taxon>
        <taxon>Desulfomonilales</taxon>
        <taxon>Desulfomonilaceae</taxon>
        <taxon>Desulfomonile</taxon>
    </lineage>
</organism>
<gene>
    <name evidence="8" type="ORF">HY912_19310</name>
</gene>
<dbReference type="EMBL" id="JACRDE010000503">
    <property type="protein sequence ID" value="MBI5251646.1"/>
    <property type="molecule type" value="Genomic_DNA"/>
</dbReference>
<evidence type="ECO:0000259" key="5">
    <source>
        <dbReference type="Pfam" id="PF25954"/>
    </source>
</evidence>
<dbReference type="FunFam" id="2.40.30.170:FF:000010">
    <property type="entry name" value="Efflux RND transporter periplasmic adaptor subunit"/>
    <property type="match status" value="1"/>
</dbReference>
<evidence type="ECO:0000256" key="2">
    <source>
        <dbReference type="ARBA" id="ARBA00022448"/>
    </source>
</evidence>
<evidence type="ECO:0000259" key="6">
    <source>
        <dbReference type="Pfam" id="PF25973"/>
    </source>
</evidence>
<dbReference type="GO" id="GO:0060003">
    <property type="term" value="P:copper ion export"/>
    <property type="evidence" value="ECO:0007669"/>
    <property type="project" value="TreeGrafter"/>
</dbReference>
<evidence type="ECO:0000313" key="8">
    <source>
        <dbReference type="EMBL" id="MBI5251646.1"/>
    </source>
</evidence>
<name>A0A9D6V3Y6_9BACT</name>
<sequence>MNDTISISKRTLKWVLLGLFIVVAALGVYMTRGPEQVSVESPVSKSNRVAQQAKSPATGGHAHGLPARVEPTGEGPVRYAMSEEAKMLAEVQTTEVKREKAVKKLRMVGMVIDAETRVATLTARIDGRLDEVFIDFTGVKVNKGDPMVTIWSPTLIKSQVELFESIRSGDVEGVIRGAEEKLIQYGMTKEQVKRIRENKKPELYVTLRAPISGIVMKKNAVLGQFVKEGQDMFVINDLSHVWVKLDAYEPDLPWIRYGQEVTFTTPSFPGKTFKGKVIFIEPVLEMETRTVKVRVDAENPDYELKPHMFVNAELEAEMDDQGRVIKPEWVGKYICPFDPKEVSDVPGTCPKTKQPLQPATAYGYSGVENPVLPLVVPETAVLFTGKRSLVYVEVANQNQPTYEQREVVLGPRAGNKYVISGGLKEGERVVVKGNFEIDSSVQISGQPSMMNPVEPAEGMKASETATAPDAHSGHETPGQESKAPIQKAPETEKDPHSAHGKEEQ</sequence>
<feature type="domain" description="CzcB-like C-terminal circularly permuted SH3-like" evidence="7">
    <location>
        <begin position="375"/>
        <end position="435"/>
    </location>
</feature>
<keyword evidence="4" id="KW-0472">Membrane</keyword>
<dbReference type="GO" id="GO:0030313">
    <property type="term" value="C:cell envelope"/>
    <property type="evidence" value="ECO:0007669"/>
    <property type="project" value="TreeGrafter"/>
</dbReference>
<dbReference type="InterPro" id="IPR058649">
    <property type="entry name" value="CzcB_C"/>
</dbReference>
<dbReference type="PANTHER" id="PTHR30097">
    <property type="entry name" value="CATION EFFLUX SYSTEM PROTEIN CUSB"/>
    <property type="match status" value="1"/>
</dbReference>
<keyword evidence="4" id="KW-0812">Transmembrane</keyword>
<feature type="transmembrane region" description="Helical" evidence="4">
    <location>
        <begin position="12"/>
        <end position="30"/>
    </location>
</feature>
<feature type="compositionally biased region" description="Polar residues" evidence="3">
    <location>
        <begin position="39"/>
        <end position="55"/>
    </location>
</feature>
<dbReference type="AlphaFoldDB" id="A0A9D6V3Y6"/>
<feature type="region of interest" description="Disordered" evidence="3">
    <location>
        <begin position="39"/>
        <end position="74"/>
    </location>
</feature>
<dbReference type="Proteomes" id="UP000807825">
    <property type="component" value="Unassembled WGS sequence"/>
</dbReference>
<dbReference type="SUPFAM" id="SSF111369">
    <property type="entry name" value="HlyD-like secretion proteins"/>
    <property type="match status" value="1"/>
</dbReference>
<dbReference type="Pfam" id="PF25975">
    <property type="entry name" value="CzcB_C"/>
    <property type="match status" value="1"/>
</dbReference>
<dbReference type="Pfam" id="PF25973">
    <property type="entry name" value="BSH_CzcB"/>
    <property type="match status" value="1"/>
</dbReference>
<evidence type="ECO:0000313" key="9">
    <source>
        <dbReference type="Proteomes" id="UP000807825"/>
    </source>
</evidence>
<comment type="similarity">
    <text evidence="1">Belongs to the membrane fusion protein (MFP) (TC 8.A.1) family.</text>
</comment>
<dbReference type="Pfam" id="PF25954">
    <property type="entry name" value="Beta-barrel_RND_2"/>
    <property type="match status" value="1"/>
</dbReference>
<dbReference type="InterPro" id="IPR051909">
    <property type="entry name" value="MFP_Cation_Efflux"/>
</dbReference>
<dbReference type="Gene3D" id="2.40.30.170">
    <property type="match status" value="1"/>
</dbReference>
<feature type="region of interest" description="Disordered" evidence="3">
    <location>
        <begin position="442"/>
        <end position="504"/>
    </location>
</feature>
<evidence type="ECO:0000259" key="7">
    <source>
        <dbReference type="Pfam" id="PF25975"/>
    </source>
</evidence>
<comment type="caution">
    <text evidence="8">The sequence shown here is derived from an EMBL/GenBank/DDBJ whole genome shotgun (WGS) entry which is preliminary data.</text>
</comment>
<dbReference type="PANTHER" id="PTHR30097:SF15">
    <property type="entry name" value="CATION EFFLUX SYSTEM PROTEIN CUSB"/>
    <property type="match status" value="1"/>
</dbReference>
<keyword evidence="4" id="KW-1133">Transmembrane helix</keyword>
<proteinExistence type="inferred from homology"/>
<protein>
    <submittedName>
        <fullName evidence="8">Efflux RND transporter periplasmic adaptor subunit</fullName>
    </submittedName>
</protein>
<evidence type="ECO:0000256" key="3">
    <source>
        <dbReference type="SAM" id="MobiDB-lite"/>
    </source>
</evidence>
<keyword evidence="2" id="KW-0813">Transport</keyword>
<feature type="domain" description="CusB-like beta-barrel" evidence="5">
    <location>
        <begin position="241"/>
        <end position="317"/>
    </location>
</feature>
<dbReference type="Gene3D" id="2.40.420.20">
    <property type="match status" value="1"/>
</dbReference>
<reference evidence="8" key="1">
    <citation type="submission" date="2020-07" db="EMBL/GenBank/DDBJ databases">
        <title>Huge and variable diversity of episymbiotic CPR bacteria and DPANN archaea in groundwater ecosystems.</title>
        <authorList>
            <person name="He C.Y."/>
            <person name="Keren R."/>
            <person name="Whittaker M."/>
            <person name="Farag I.F."/>
            <person name="Doudna J."/>
            <person name="Cate J.H.D."/>
            <person name="Banfield J.F."/>
        </authorList>
    </citation>
    <scope>NUCLEOTIDE SEQUENCE</scope>
    <source>
        <strain evidence="8">NC_groundwater_1664_Pr3_B-0.1um_52_9</strain>
    </source>
</reference>
<evidence type="ECO:0000256" key="1">
    <source>
        <dbReference type="ARBA" id="ARBA00009477"/>
    </source>
</evidence>
<dbReference type="GO" id="GO:0015679">
    <property type="term" value="P:plasma membrane copper ion transport"/>
    <property type="evidence" value="ECO:0007669"/>
    <property type="project" value="TreeGrafter"/>
</dbReference>
<dbReference type="InterPro" id="IPR058792">
    <property type="entry name" value="Beta-barrel_RND_2"/>
</dbReference>
<feature type="domain" description="CzcB-like barrel-sandwich hybrid" evidence="6">
    <location>
        <begin position="117"/>
        <end position="237"/>
    </location>
</feature>